<name>A0ACD3A5U0_9AGAR</name>
<proteinExistence type="predicted"/>
<organism evidence="1 2">
    <name type="scientific">Pluteus cervinus</name>
    <dbReference type="NCBI Taxonomy" id="181527"/>
    <lineage>
        <taxon>Eukaryota</taxon>
        <taxon>Fungi</taxon>
        <taxon>Dikarya</taxon>
        <taxon>Basidiomycota</taxon>
        <taxon>Agaricomycotina</taxon>
        <taxon>Agaricomycetes</taxon>
        <taxon>Agaricomycetidae</taxon>
        <taxon>Agaricales</taxon>
        <taxon>Pluteineae</taxon>
        <taxon>Pluteaceae</taxon>
        <taxon>Pluteus</taxon>
    </lineage>
</organism>
<evidence type="ECO:0000313" key="2">
    <source>
        <dbReference type="Proteomes" id="UP000308600"/>
    </source>
</evidence>
<reference evidence="1 2" key="1">
    <citation type="journal article" date="2019" name="Nat. Ecol. Evol.">
        <title>Megaphylogeny resolves global patterns of mushroom evolution.</title>
        <authorList>
            <person name="Varga T."/>
            <person name="Krizsan K."/>
            <person name="Foldi C."/>
            <person name="Dima B."/>
            <person name="Sanchez-Garcia M."/>
            <person name="Sanchez-Ramirez S."/>
            <person name="Szollosi G.J."/>
            <person name="Szarkandi J.G."/>
            <person name="Papp V."/>
            <person name="Albert L."/>
            <person name="Andreopoulos W."/>
            <person name="Angelini C."/>
            <person name="Antonin V."/>
            <person name="Barry K.W."/>
            <person name="Bougher N.L."/>
            <person name="Buchanan P."/>
            <person name="Buyck B."/>
            <person name="Bense V."/>
            <person name="Catcheside P."/>
            <person name="Chovatia M."/>
            <person name="Cooper J."/>
            <person name="Damon W."/>
            <person name="Desjardin D."/>
            <person name="Finy P."/>
            <person name="Geml J."/>
            <person name="Haridas S."/>
            <person name="Hughes K."/>
            <person name="Justo A."/>
            <person name="Karasinski D."/>
            <person name="Kautmanova I."/>
            <person name="Kiss B."/>
            <person name="Kocsube S."/>
            <person name="Kotiranta H."/>
            <person name="LaButti K.M."/>
            <person name="Lechner B.E."/>
            <person name="Liimatainen K."/>
            <person name="Lipzen A."/>
            <person name="Lukacs Z."/>
            <person name="Mihaltcheva S."/>
            <person name="Morgado L.N."/>
            <person name="Niskanen T."/>
            <person name="Noordeloos M.E."/>
            <person name="Ohm R.A."/>
            <person name="Ortiz-Santana B."/>
            <person name="Ovrebo C."/>
            <person name="Racz N."/>
            <person name="Riley R."/>
            <person name="Savchenko A."/>
            <person name="Shiryaev A."/>
            <person name="Soop K."/>
            <person name="Spirin V."/>
            <person name="Szebenyi C."/>
            <person name="Tomsovsky M."/>
            <person name="Tulloss R.E."/>
            <person name="Uehling J."/>
            <person name="Grigoriev I.V."/>
            <person name="Vagvolgyi C."/>
            <person name="Papp T."/>
            <person name="Martin F.M."/>
            <person name="Miettinen O."/>
            <person name="Hibbett D.S."/>
            <person name="Nagy L.G."/>
        </authorList>
    </citation>
    <scope>NUCLEOTIDE SEQUENCE [LARGE SCALE GENOMIC DNA]</scope>
    <source>
        <strain evidence="1 2">NL-1719</strain>
    </source>
</reference>
<accession>A0ACD3A5U0</accession>
<sequence>MRSAHIQSLQPTTPLPDPSMTTSVILNFGSRYSFQAPVPIEIHLVTDGRRQSRQPNPFRLQHPKELTVHLVLRRCGSPQTREIPYRIGSRKARLKYEFEAVTYDTAVQGGILSGAEGTGDVVLVDVNPSLSGLTSLATWSSPTSRTQLITNTPS</sequence>
<evidence type="ECO:0000313" key="1">
    <source>
        <dbReference type="EMBL" id="TFK61041.1"/>
    </source>
</evidence>
<protein>
    <submittedName>
        <fullName evidence="1">Uncharacterized protein</fullName>
    </submittedName>
</protein>
<keyword evidence="2" id="KW-1185">Reference proteome</keyword>
<gene>
    <name evidence="1" type="ORF">BDN72DRAFT_863903</name>
</gene>
<dbReference type="Proteomes" id="UP000308600">
    <property type="component" value="Unassembled WGS sequence"/>
</dbReference>
<dbReference type="EMBL" id="ML208701">
    <property type="protein sequence ID" value="TFK61041.1"/>
    <property type="molecule type" value="Genomic_DNA"/>
</dbReference>